<dbReference type="GO" id="GO:0004591">
    <property type="term" value="F:oxoglutarate dehydrogenase (succinyl-transferring) activity"/>
    <property type="evidence" value="ECO:0007669"/>
    <property type="project" value="UniProtKB-EC"/>
</dbReference>
<dbReference type="FunFam" id="3.40.50.12470:FF:000003">
    <property type="entry name" value="2-oxoglutarate dehydrogenase E1 component"/>
    <property type="match status" value="1"/>
</dbReference>
<dbReference type="GO" id="GO:0005739">
    <property type="term" value="C:mitochondrion"/>
    <property type="evidence" value="ECO:0007669"/>
    <property type="project" value="TreeGrafter"/>
</dbReference>
<dbReference type="Gene3D" id="3.40.50.12470">
    <property type="match status" value="1"/>
</dbReference>
<evidence type="ECO:0000256" key="3">
    <source>
        <dbReference type="ARBA" id="ARBA00012280"/>
    </source>
</evidence>
<protein>
    <recommendedName>
        <fullName evidence="7">2-oxoglutarate dehydrogenase, mitochondrial</fullName>
        <ecNumber evidence="3">1.2.4.2</ecNumber>
    </recommendedName>
    <alternativeName>
        <fullName evidence="8">2-oxoglutarate dehydrogenase complex component E1</fullName>
    </alternativeName>
</protein>
<evidence type="ECO:0000313" key="11">
    <source>
        <dbReference type="Proteomes" id="UP000325113"/>
    </source>
</evidence>
<organism evidence="10 11">
    <name type="scientific">Cafeteria roenbergensis</name>
    <name type="common">Marine flagellate</name>
    <dbReference type="NCBI Taxonomy" id="33653"/>
    <lineage>
        <taxon>Eukaryota</taxon>
        <taxon>Sar</taxon>
        <taxon>Stramenopiles</taxon>
        <taxon>Bigyra</taxon>
        <taxon>Opalozoa</taxon>
        <taxon>Bicosoecida</taxon>
        <taxon>Cafeteriaceae</taxon>
        <taxon>Cafeteria</taxon>
    </lineage>
</organism>
<dbReference type="InterPro" id="IPR001017">
    <property type="entry name" value="DH_E1"/>
</dbReference>
<dbReference type="PANTHER" id="PTHR23152">
    <property type="entry name" value="2-OXOGLUTARATE DEHYDROGENASE"/>
    <property type="match status" value="1"/>
</dbReference>
<evidence type="ECO:0000259" key="9">
    <source>
        <dbReference type="SMART" id="SM00861"/>
    </source>
</evidence>
<dbReference type="Gene3D" id="3.40.50.11610">
    <property type="entry name" value="Multifunctional 2-oxoglutarate metabolism enzyme, C-terminal domain"/>
    <property type="match status" value="1"/>
</dbReference>
<dbReference type="PIRSF" id="PIRSF000157">
    <property type="entry name" value="Oxoglu_dh_E1"/>
    <property type="match status" value="1"/>
</dbReference>
<dbReference type="InterPro" id="IPR011603">
    <property type="entry name" value="2oxoglutarate_DH_E1"/>
</dbReference>
<dbReference type="InterPro" id="IPR032106">
    <property type="entry name" value="2-oxogl_dehyd_N"/>
</dbReference>
<evidence type="ECO:0000313" key="10">
    <source>
        <dbReference type="EMBL" id="KAA0164177.1"/>
    </source>
</evidence>
<dbReference type="Pfam" id="PF16870">
    <property type="entry name" value="OxoGdeHyase_C"/>
    <property type="match status" value="1"/>
</dbReference>
<feature type="domain" description="Transketolase-like pyrimidine-binding" evidence="9">
    <location>
        <begin position="649"/>
        <end position="860"/>
    </location>
</feature>
<dbReference type="AlphaFoldDB" id="A0A5A8DHR3"/>
<reference evidence="10 11" key="1">
    <citation type="submission" date="2019-07" db="EMBL/GenBank/DDBJ databases">
        <title>Genomes of Cafeteria roenbergensis.</title>
        <authorList>
            <person name="Fischer M.G."/>
            <person name="Hackl T."/>
            <person name="Roman M."/>
        </authorList>
    </citation>
    <scope>NUCLEOTIDE SEQUENCE [LARGE SCALE GENOMIC DNA]</scope>
    <source>
        <strain evidence="10 11">Cflag</strain>
    </source>
</reference>
<evidence type="ECO:0000256" key="6">
    <source>
        <dbReference type="ARBA" id="ARBA00037426"/>
    </source>
</evidence>
<dbReference type="EMBL" id="VLTM01000018">
    <property type="protein sequence ID" value="KAA0164177.1"/>
    <property type="molecule type" value="Genomic_DNA"/>
</dbReference>
<dbReference type="Gene3D" id="3.40.50.970">
    <property type="match status" value="1"/>
</dbReference>
<evidence type="ECO:0000256" key="4">
    <source>
        <dbReference type="ARBA" id="ARBA00023002"/>
    </source>
</evidence>
<dbReference type="NCBIfam" id="NF006914">
    <property type="entry name" value="PRK09404.1"/>
    <property type="match status" value="1"/>
</dbReference>
<proteinExistence type="inferred from homology"/>
<dbReference type="InterPro" id="IPR031717">
    <property type="entry name" value="ODO-1/KGD_C"/>
</dbReference>
<name>A0A5A8DHR3_CAFRO</name>
<keyword evidence="4" id="KW-0560">Oxidoreductase</keyword>
<dbReference type="Proteomes" id="UP000325113">
    <property type="component" value="Unassembled WGS sequence"/>
</dbReference>
<accession>A0A5A8DHR3</accession>
<dbReference type="PANTHER" id="PTHR23152:SF4">
    <property type="entry name" value="2-OXOADIPATE DEHYDROGENASE COMPLEX COMPONENT E1"/>
    <property type="match status" value="1"/>
</dbReference>
<comment type="function">
    <text evidence="6">The 2-oxoglutarate dehydrogenase complex catalyzes the overall conversion of 2-oxoglutarate to succinyl-CoA and CO(2). It contains multiple copies of three enzymatic components: 2-oxoglutarate dehydrogenase (E1), dihydrolipoamide succinyltransferase (E2) and lipoamide dehydrogenase (E3).</text>
</comment>
<keyword evidence="5" id="KW-0786">Thiamine pyrophosphate</keyword>
<dbReference type="GO" id="GO:0030976">
    <property type="term" value="F:thiamine pyrophosphate binding"/>
    <property type="evidence" value="ECO:0007669"/>
    <property type="project" value="InterPro"/>
</dbReference>
<dbReference type="SUPFAM" id="SSF52518">
    <property type="entry name" value="Thiamin diphosphate-binding fold (THDP-binding)"/>
    <property type="match status" value="2"/>
</dbReference>
<dbReference type="Gene3D" id="1.10.287.1150">
    <property type="entry name" value="TPP helical domain"/>
    <property type="match status" value="1"/>
</dbReference>
<evidence type="ECO:0000256" key="8">
    <source>
        <dbReference type="ARBA" id="ARBA00042984"/>
    </source>
</evidence>
<evidence type="ECO:0000256" key="5">
    <source>
        <dbReference type="ARBA" id="ARBA00023052"/>
    </source>
</evidence>
<dbReference type="Pfam" id="PF02779">
    <property type="entry name" value="Transket_pyr"/>
    <property type="match status" value="1"/>
</dbReference>
<comment type="cofactor">
    <cofactor evidence="1">
        <name>thiamine diphosphate</name>
        <dbReference type="ChEBI" id="CHEBI:58937"/>
    </cofactor>
</comment>
<gene>
    <name evidence="10" type="ORF">FNF31_02413</name>
</gene>
<dbReference type="InterPro" id="IPR029061">
    <property type="entry name" value="THDP-binding"/>
</dbReference>
<dbReference type="EC" id="1.2.4.2" evidence="3"/>
<dbReference type="CDD" id="cd02016">
    <property type="entry name" value="TPP_E1_OGDC_like"/>
    <property type="match status" value="1"/>
</dbReference>
<comment type="similarity">
    <text evidence="2">Belongs to the alpha-ketoglutarate dehydrogenase family.</text>
</comment>
<dbReference type="GO" id="GO:0045252">
    <property type="term" value="C:oxoglutarate dehydrogenase complex"/>
    <property type="evidence" value="ECO:0007669"/>
    <property type="project" value="TreeGrafter"/>
</dbReference>
<evidence type="ECO:0000256" key="2">
    <source>
        <dbReference type="ARBA" id="ARBA00006936"/>
    </source>
</evidence>
<dbReference type="InterPro" id="IPR042179">
    <property type="entry name" value="KGD_C_sf"/>
</dbReference>
<sequence>MLARAARTAGSASARLTGAARRRIATTVAAAKPPTHPSEAFLSGTNAVYFEEMWRLWKEDPSQVHKSWATYFSNVDAGMPPGMAFQAPPSIQAPSKVPILTGAHAPPSSVGGGDPRVLHMVRAFQVRGHEAANLDPLGFTKPSERAAMELDPASYGLKDADLDKPVNAAGFEGLKGFLGPDAGKATVRELIERLRRVYCGSTGFEYMHILDRSKCNWIRERVELDSAFEFSPEAKEQIFDRLVHADTLETFLAKKFNTAKRFGLEGCETLIPGLKSLIDRGTELGVTDIVIGMPHRGRLNTLVNVVRKPAKALFREFTESHVALKDTLPKSGDRYVAWTGSGDVKYHLGTSFTRTYPDGRKINLSLVANPSHLEAVNPVVCGKVRAKQDLNKAATGADASSTLGLLMHGDAAFAGQGVVYETMMLSQLGHYGTGGTVHVIVNNQVGFTTDPTDGRSTLYSSDLGKAFDVPIFHVNANDPEAVTRVFNIALEYRMEFKEDVIIDLIGYRKYGHNEIDQPMFTQPIKYTKIASMPSARELYHKQLVEEGSLTEERATELEKSAWDTFNTAYESKDEPSDDKEAGIEWLSSRWSGFFGPSQHSAVRDTGVPLEELKEVGRRLVDVPEDFQLHSLLDRIMKAKRSAIEAGEGIDWGTAEALAFGTLAREGNRVRLSGQDCQRGTFSHRHSVLHDQRDNSLHMPLAHMGEDAAPVTIANSNLSEFAVMGFELGYNIESPKQLNLWEAQFGDFSNGAQVIIDQFLSSGEAKWYRMCGLTLLLPHGYDGQGPEHSSCRIERFLQMCDEPEDVVPNMEEFARNQVQATNWQVVNASTPANYFHVLRRQLHRQFRKPLIIPSPKYLLRHREAVSSFAEMSEGTKFIRAYPDDGVMVKDPEKVRRVVFCTGKVYYDLIQARRDKEVDDVAIVRIEQLAPFPFDKVAEAIKLYPNAADVVWTQEEPRNMGYWAHVAPRIETATKHFNGAAVRPRYVGRHSSASPAAGFGRVHKQEQEAIMDATLDRE</sequence>
<comment type="caution">
    <text evidence="10">The sequence shown here is derived from an EMBL/GenBank/DDBJ whole genome shotgun (WGS) entry which is preliminary data.</text>
</comment>
<dbReference type="Pfam" id="PF00676">
    <property type="entry name" value="E1_dh"/>
    <property type="match status" value="1"/>
</dbReference>
<dbReference type="InterPro" id="IPR005475">
    <property type="entry name" value="Transketolase-like_Pyr-bd"/>
</dbReference>
<dbReference type="SMART" id="SM00861">
    <property type="entry name" value="Transket_pyr"/>
    <property type="match status" value="1"/>
</dbReference>
<evidence type="ECO:0000256" key="1">
    <source>
        <dbReference type="ARBA" id="ARBA00001964"/>
    </source>
</evidence>
<evidence type="ECO:0000256" key="7">
    <source>
        <dbReference type="ARBA" id="ARBA00040267"/>
    </source>
</evidence>
<dbReference type="GO" id="GO:0006099">
    <property type="term" value="P:tricarboxylic acid cycle"/>
    <property type="evidence" value="ECO:0007669"/>
    <property type="project" value="TreeGrafter"/>
</dbReference>
<dbReference type="NCBIfam" id="TIGR00239">
    <property type="entry name" value="2oxo_dh_E1"/>
    <property type="match status" value="1"/>
</dbReference>
<dbReference type="NCBIfam" id="NF008907">
    <property type="entry name" value="PRK12270.1"/>
    <property type="match status" value="1"/>
</dbReference>
<dbReference type="Pfam" id="PF16078">
    <property type="entry name" value="2-oxogl_dehyd_N"/>
    <property type="match status" value="1"/>
</dbReference>